<accession>A0A2U8FMU1</accession>
<dbReference type="KEGG" id="aon:DEH84_01445"/>
<dbReference type="InterPro" id="IPR022346">
    <property type="entry name" value="T2SS_GspH"/>
</dbReference>
<evidence type="ECO:0000256" key="3">
    <source>
        <dbReference type="ARBA" id="ARBA00022475"/>
    </source>
</evidence>
<name>A0A2U8FMU1_9BURK</name>
<keyword evidence="6 11" id="KW-0812">Transmembrane</keyword>
<dbReference type="InterPro" id="IPR045584">
    <property type="entry name" value="Pilin-like"/>
</dbReference>
<dbReference type="GO" id="GO:0015628">
    <property type="term" value="P:protein secretion by the type II secretion system"/>
    <property type="evidence" value="ECO:0007669"/>
    <property type="project" value="InterPro"/>
</dbReference>
<keyword evidence="7 11" id="KW-1133">Transmembrane helix</keyword>
<dbReference type="Pfam" id="PF07963">
    <property type="entry name" value="N_methyl"/>
    <property type="match status" value="1"/>
</dbReference>
<evidence type="ECO:0000256" key="11">
    <source>
        <dbReference type="SAM" id="Phobius"/>
    </source>
</evidence>
<gene>
    <name evidence="13" type="ORF">DEH84_01445</name>
</gene>
<protein>
    <recommendedName>
        <fullName evidence="2">Type II secretion system protein H</fullName>
    </recommendedName>
    <alternativeName>
        <fullName evidence="10">General secretion pathway protein H</fullName>
    </alternativeName>
</protein>
<dbReference type="NCBIfam" id="TIGR02532">
    <property type="entry name" value="IV_pilin_GFxxxE"/>
    <property type="match status" value="1"/>
</dbReference>
<dbReference type="Pfam" id="PF12019">
    <property type="entry name" value="GspH"/>
    <property type="match status" value="1"/>
</dbReference>
<evidence type="ECO:0000256" key="8">
    <source>
        <dbReference type="ARBA" id="ARBA00023136"/>
    </source>
</evidence>
<dbReference type="SUPFAM" id="SSF54523">
    <property type="entry name" value="Pili subunits"/>
    <property type="match status" value="1"/>
</dbReference>
<dbReference type="RefSeq" id="WP_109034071.1">
    <property type="nucleotide sequence ID" value="NZ_CP029210.1"/>
</dbReference>
<dbReference type="GO" id="GO:0005886">
    <property type="term" value="C:plasma membrane"/>
    <property type="evidence" value="ECO:0007669"/>
    <property type="project" value="UniProtKB-SubCell"/>
</dbReference>
<proteinExistence type="inferred from homology"/>
<dbReference type="AlphaFoldDB" id="A0A2U8FMU1"/>
<evidence type="ECO:0000256" key="5">
    <source>
        <dbReference type="ARBA" id="ARBA00022519"/>
    </source>
</evidence>
<organism evidence="13 14">
    <name type="scientific">Aquabacterium olei</name>
    <dbReference type="NCBI Taxonomy" id="1296669"/>
    <lineage>
        <taxon>Bacteria</taxon>
        <taxon>Pseudomonadati</taxon>
        <taxon>Pseudomonadota</taxon>
        <taxon>Betaproteobacteria</taxon>
        <taxon>Burkholderiales</taxon>
        <taxon>Aquabacterium</taxon>
    </lineage>
</organism>
<dbReference type="InterPro" id="IPR012902">
    <property type="entry name" value="N_methyl_site"/>
</dbReference>
<keyword evidence="8 11" id="KW-0472">Membrane</keyword>
<evidence type="ECO:0000313" key="13">
    <source>
        <dbReference type="EMBL" id="AWI52247.1"/>
    </source>
</evidence>
<keyword evidence="4" id="KW-0488">Methylation</keyword>
<feature type="domain" description="General secretion pathway GspH" evidence="12">
    <location>
        <begin position="43"/>
        <end position="187"/>
    </location>
</feature>
<evidence type="ECO:0000256" key="6">
    <source>
        <dbReference type="ARBA" id="ARBA00022692"/>
    </source>
</evidence>
<evidence type="ECO:0000256" key="9">
    <source>
        <dbReference type="ARBA" id="ARBA00025772"/>
    </source>
</evidence>
<dbReference type="GO" id="GO:0015627">
    <property type="term" value="C:type II protein secretion system complex"/>
    <property type="evidence" value="ECO:0007669"/>
    <property type="project" value="InterPro"/>
</dbReference>
<comment type="subcellular location">
    <subcellularLocation>
        <location evidence="1">Cell inner membrane</location>
        <topology evidence="1">Single-pass membrane protein</topology>
    </subcellularLocation>
</comment>
<evidence type="ECO:0000259" key="12">
    <source>
        <dbReference type="Pfam" id="PF12019"/>
    </source>
</evidence>
<evidence type="ECO:0000256" key="7">
    <source>
        <dbReference type="ARBA" id="ARBA00022989"/>
    </source>
</evidence>
<feature type="transmembrane region" description="Helical" evidence="11">
    <location>
        <begin position="7"/>
        <end position="28"/>
    </location>
</feature>
<comment type="similarity">
    <text evidence="9">Belongs to the GSP H family.</text>
</comment>
<keyword evidence="3" id="KW-1003">Cell membrane</keyword>
<keyword evidence="5" id="KW-0997">Cell inner membrane</keyword>
<evidence type="ECO:0000256" key="10">
    <source>
        <dbReference type="ARBA" id="ARBA00030775"/>
    </source>
</evidence>
<dbReference type="OrthoDB" id="5956286at2"/>
<dbReference type="Gene3D" id="3.55.40.10">
    <property type="entry name" value="minor pseudopilin epsh domain"/>
    <property type="match status" value="1"/>
</dbReference>
<evidence type="ECO:0000313" key="14">
    <source>
        <dbReference type="Proteomes" id="UP000244892"/>
    </source>
</evidence>
<dbReference type="EMBL" id="CP029210">
    <property type="protein sequence ID" value="AWI52247.1"/>
    <property type="molecule type" value="Genomic_DNA"/>
</dbReference>
<keyword evidence="14" id="KW-1185">Reference proteome</keyword>
<dbReference type="Proteomes" id="UP000244892">
    <property type="component" value="Chromosome"/>
</dbReference>
<evidence type="ECO:0000256" key="4">
    <source>
        <dbReference type="ARBA" id="ARBA00022481"/>
    </source>
</evidence>
<evidence type="ECO:0000256" key="2">
    <source>
        <dbReference type="ARBA" id="ARBA00021549"/>
    </source>
</evidence>
<evidence type="ECO:0000256" key="1">
    <source>
        <dbReference type="ARBA" id="ARBA00004377"/>
    </source>
</evidence>
<reference evidence="13 14" key="1">
    <citation type="submission" date="2018-05" db="EMBL/GenBank/DDBJ databases">
        <title>complete genome sequence of Aquabacterium olei NBRC 110486.</title>
        <authorList>
            <person name="Tang B."/>
            <person name="Chang J."/>
            <person name="Zhang L."/>
            <person name="Yang H."/>
        </authorList>
    </citation>
    <scope>NUCLEOTIDE SEQUENCE [LARGE SCALE GENOMIC DNA]</scope>
    <source>
        <strain evidence="13 14">NBRC 110486</strain>
    </source>
</reference>
<sequence>MRTPARGFTLVELVVVIAVLGLMMAAVAPDVSAWMRNLRIRNQAESMQSGLQRARAEAVRRNTPVTFWLVTLTDADVLNNDCTRAASGTSWVVSLDDPDGKCGTGPSTSEDPRLVVAHNAGDGGSRVAISGTLPDLSTSANKVTFDGFGRIASASVATDLHAIAIAYPADTASSGDRPLRIEITPGGQIRLCDPAVDSTDARHCDYTAPTPAPSGSAS</sequence>
<dbReference type="PROSITE" id="PS00409">
    <property type="entry name" value="PROKAR_NTER_METHYL"/>
    <property type="match status" value="1"/>
</dbReference>